<dbReference type="EMBL" id="VSRR010107192">
    <property type="protein sequence ID" value="MPC96750.1"/>
    <property type="molecule type" value="Genomic_DNA"/>
</dbReference>
<accession>A0A5B7JJ27</accession>
<evidence type="ECO:0000313" key="1">
    <source>
        <dbReference type="EMBL" id="MPC96750.1"/>
    </source>
</evidence>
<dbReference type="AlphaFoldDB" id="A0A5B7JJ27"/>
<keyword evidence="2" id="KW-1185">Reference proteome</keyword>
<proteinExistence type="predicted"/>
<reference evidence="1 2" key="1">
    <citation type="submission" date="2019-05" db="EMBL/GenBank/DDBJ databases">
        <title>Another draft genome of Portunus trituberculatus and its Hox gene families provides insights of decapod evolution.</title>
        <authorList>
            <person name="Jeong J.-H."/>
            <person name="Song I."/>
            <person name="Kim S."/>
            <person name="Choi T."/>
            <person name="Kim D."/>
            <person name="Ryu S."/>
            <person name="Kim W."/>
        </authorList>
    </citation>
    <scope>NUCLEOTIDE SEQUENCE [LARGE SCALE GENOMIC DNA]</scope>
    <source>
        <tissue evidence="1">Muscle</tissue>
    </source>
</reference>
<organism evidence="1 2">
    <name type="scientific">Portunus trituberculatus</name>
    <name type="common">Swimming crab</name>
    <name type="synonym">Neptunus trituberculatus</name>
    <dbReference type="NCBI Taxonomy" id="210409"/>
    <lineage>
        <taxon>Eukaryota</taxon>
        <taxon>Metazoa</taxon>
        <taxon>Ecdysozoa</taxon>
        <taxon>Arthropoda</taxon>
        <taxon>Crustacea</taxon>
        <taxon>Multicrustacea</taxon>
        <taxon>Malacostraca</taxon>
        <taxon>Eumalacostraca</taxon>
        <taxon>Eucarida</taxon>
        <taxon>Decapoda</taxon>
        <taxon>Pleocyemata</taxon>
        <taxon>Brachyura</taxon>
        <taxon>Eubrachyura</taxon>
        <taxon>Portunoidea</taxon>
        <taxon>Portunidae</taxon>
        <taxon>Portuninae</taxon>
        <taxon>Portunus</taxon>
    </lineage>
</organism>
<comment type="caution">
    <text evidence="1">The sequence shown here is derived from an EMBL/GenBank/DDBJ whole genome shotgun (WGS) entry which is preliminary data.</text>
</comment>
<protein>
    <submittedName>
        <fullName evidence="1">Uncharacterized protein</fullName>
    </submittedName>
</protein>
<evidence type="ECO:0000313" key="2">
    <source>
        <dbReference type="Proteomes" id="UP000324222"/>
    </source>
</evidence>
<sequence>MTMMRKRKRRNIRKDVPCSTSNLRHNTERQRSFGHCEGDYLAQMSLPRPTHHVLPVGRTLQALAAHRWQAQAGRVINIKISSTNLYLRVLLRRKGGGRKAEGEHCGGEECVLRGNLVTGGTHRS</sequence>
<gene>
    <name evidence="1" type="ORF">E2C01_092026</name>
</gene>
<name>A0A5B7JJ27_PORTR</name>
<dbReference type="Proteomes" id="UP000324222">
    <property type="component" value="Unassembled WGS sequence"/>
</dbReference>